<name>A0A2D4JVG0_9SAUR</name>
<evidence type="ECO:0000313" key="1">
    <source>
        <dbReference type="EMBL" id="LAB00462.1"/>
    </source>
</evidence>
<organism evidence="1">
    <name type="scientific">Micrurus paraensis</name>
    <dbReference type="NCBI Taxonomy" id="1970185"/>
    <lineage>
        <taxon>Eukaryota</taxon>
        <taxon>Metazoa</taxon>
        <taxon>Chordata</taxon>
        <taxon>Craniata</taxon>
        <taxon>Vertebrata</taxon>
        <taxon>Euteleostomi</taxon>
        <taxon>Lepidosauria</taxon>
        <taxon>Squamata</taxon>
        <taxon>Bifurcata</taxon>
        <taxon>Unidentata</taxon>
        <taxon>Episquamata</taxon>
        <taxon>Toxicofera</taxon>
        <taxon>Serpentes</taxon>
        <taxon>Colubroidea</taxon>
        <taxon>Elapidae</taxon>
        <taxon>Elapinae</taxon>
        <taxon>Micrurus</taxon>
    </lineage>
</organism>
<reference evidence="1" key="1">
    <citation type="submission" date="2017-07" db="EMBL/GenBank/DDBJ databases">
        <authorList>
            <person name="Mikheyev A."/>
            <person name="Grau M."/>
        </authorList>
    </citation>
    <scope>NUCLEOTIDE SEQUENCE</scope>
    <source>
        <tissue evidence="1">Venom_gland</tissue>
    </source>
</reference>
<protein>
    <submittedName>
        <fullName evidence="1">Uncharacterized protein</fullName>
    </submittedName>
</protein>
<dbReference type="AlphaFoldDB" id="A0A2D4JVG0"/>
<accession>A0A2D4JVG0</accession>
<dbReference type="EMBL" id="IACL01012758">
    <property type="protein sequence ID" value="LAB00462.1"/>
    <property type="molecule type" value="Transcribed_RNA"/>
</dbReference>
<sequence length="185" mass="19125">MLNPGTGQDHCLTVIQEVSQGAPHTHIDPGVTQEAQAEGGTVVAAQEVEAALTTVAEVIVTLTVEAPPEATLTLTGVGRADPTPMTVTIAGVAAVAEVKGVTVITGLVATTDVPDLTGPTAKVTAAILIAEVPVKAADTAESRRLIIAILHNEVFYVRSLDQRLVCFSSQCLSETNCCQQKCSLI</sequence>
<proteinExistence type="predicted"/>
<reference evidence="1" key="2">
    <citation type="submission" date="2017-11" db="EMBL/GenBank/DDBJ databases">
        <title>Coralsnake Venomics: Analyses of Venom Gland Transcriptomes and Proteomes of Six Brazilian Taxa.</title>
        <authorList>
            <person name="Aird S.D."/>
            <person name="Jorge da Silva N."/>
            <person name="Qiu L."/>
            <person name="Villar-Briones A."/>
            <person name="Aparecida-Saddi V."/>
            <person name="Campos-Telles M.P."/>
            <person name="Grau M."/>
            <person name="Mikheyev A.S."/>
        </authorList>
    </citation>
    <scope>NUCLEOTIDE SEQUENCE</scope>
    <source>
        <tissue evidence="1">Venom_gland</tissue>
    </source>
</reference>